<evidence type="ECO:0000256" key="3">
    <source>
        <dbReference type="ARBA" id="ARBA00022833"/>
    </source>
</evidence>
<dbReference type="Proteomes" id="UP000236333">
    <property type="component" value="Unassembled WGS sequence"/>
</dbReference>
<evidence type="ECO:0000256" key="1">
    <source>
        <dbReference type="ARBA" id="ARBA00022723"/>
    </source>
</evidence>
<keyword evidence="7" id="KW-1185">Reference proteome</keyword>
<evidence type="ECO:0000259" key="5">
    <source>
        <dbReference type="PROSITE" id="PS50865"/>
    </source>
</evidence>
<feature type="domain" description="MYND-type" evidence="5">
    <location>
        <begin position="275"/>
        <end position="312"/>
    </location>
</feature>
<keyword evidence="2 4" id="KW-0863">Zinc-finger</keyword>
<name>A0A2J7ZMK0_9CHLO</name>
<sequence length="334" mass="36395">MATSDPWAAFTNKAASSFLSDRPDSSDQEHYLIVYAAVTSDEQRHAIAVRRPVTLSDLQPVCVRVPREGSLRDAVARALQGTDLAALGVANFATRFLQQGMRYRPNEAVALFMTHDTRHHFEAADVASRSVHWVLMTADGLEVLPSPYPAKALGLQFAAFHASASCLQAPGGSIVVVAYAPTLATMQTGRRSVGHLPAYISRGSPGVPFPVDKAMEALAITELQQDANKRKVVRRCIERHATYDKPNASTVLVITAEDGAGMMVADDYPAGRQRCNHCKADGVKHLCAACKSTYYCNETCQLADWPAHKRSCKRLQAAITNELEARTGMLRVED</sequence>
<evidence type="ECO:0000256" key="4">
    <source>
        <dbReference type="PROSITE-ProRule" id="PRU00134"/>
    </source>
</evidence>
<dbReference type="OrthoDB" id="432970at2759"/>
<keyword evidence="1" id="KW-0479">Metal-binding</keyword>
<dbReference type="SUPFAM" id="SSF144232">
    <property type="entry name" value="HIT/MYND zinc finger-like"/>
    <property type="match status" value="1"/>
</dbReference>
<gene>
    <name evidence="6" type="ORF">TSOC_012615</name>
</gene>
<dbReference type="EMBL" id="PGGS01000877">
    <property type="protein sequence ID" value="PNH01493.1"/>
    <property type="molecule type" value="Genomic_DNA"/>
</dbReference>
<dbReference type="PROSITE" id="PS50865">
    <property type="entry name" value="ZF_MYND_2"/>
    <property type="match status" value="1"/>
</dbReference>
<protein>
    <submittedName>
        <fullName evidence="6">SET domain and MYND-type zinc finger protein 6</fullName>
    </submittedName>
</protein>
<evidence type="ECO:0000313" key="7">
    <source>
        <dbReference type="Proteomes" id="UP000236333"/>
    </source>
</evidence>
<dbReference type="Gene3D" id="6.10.140.2220">
    <property type="match status" value="1"/>
</dbReference>
<proteinExistence type="predicted"/>
<keyword evidence="3" id="KW-0862">Zinc</keyword>
<organism evidence="6 7">
    <name type="scientific">Tetrabaena socialis</name>
    <dbReference type="NCBI Taxonomy" id="47790"/>
    <lineage>
        <taxon>Eukaryota</taxon>
        <taxon>Viridiplantae</taxon>
        <taxon>Chlorophyta</taxon>
        <taxon>core chlorophytes</taxon>
        <taxon>Chlorophyceae</taxon>
        <taxon>CS clade</taxon>
        <taxon>Chlamydomonadales</taxon>
        <taxon>Tetrabaenaceae</taxon>
        <taxon>Tetrabaena</taxon>
    </lineage>
</organism>
<dbReference type="AlphaFoldDB" id="A0A2J7ZMK0"/>
<evidence type="ECO:0000256" key="2">
    <source>
        <dbReference type="ARBA" id="ARBA00022771"/>
    </source>
</evidence>
<dbReference type="InterPro" id="IPR002893">
    <property type="entry name" value="Znf_MYND"/>
</dbReference>
<dbReference type="PROSITE" id="PS01360">
    <property type="entry name" value="ZF_MYND_1"/>
    <property type="match status" value="1"/>
</dbReference>
<dbReference type="Pfam" id="PF01753">
    <property type="entry name" value="zf-MYND"/>
    <property type="match status" value="1"/>
</dbReference>
<evidence type="ECO:0000313" key="6">
    <source>
        <dbReference type="EMBL" id="PNH01493.1"/>
    </source>
</evidence>
<dbReference type="GO" id="GO:0008270">
    <property type="term" value="F:zinc ion binding"/>
    <property type="evidence" value="ECO:0007669"/>
    <property type="project" value="UniProtKB-KW"/>
</dbReference>
<accession>A0A2J7ZMK0</accession>
<reference evidence="6 7" key="1">
    <citation type="journal article" date="2017" name="Mol. Biol. Evol.">
        <title>The 4-celled Tetrabaena socialis nuclear genome reveals the essential components for genetic control of cell number at the origin of multicellularity in the volvocine lineage.</title>
        <authorList>
            <person name="Featherston J."/>
            <person name="Arakaki Y."/>
            <person name="Hanschen E.R."/>
            <person name="Ferris P.J."/>
            <person name="Michod R.E."/>
            <person name="Olson B.J.S.C."/>
            <person name="Nozaki H."/>
            <person name="Durand P.M."/>
        </authorList>
    </citation>
    <scope>NUCLEOTIDE SEQUENCE [LARGE SCALE GENOMIC DNA]</scope>
    <source>
        <strain evidence="6 7">NIES-571</strain>
    </source>
</reference>
<comment type="caution">
    <text evidence="6">The sequence shown here is derived from an EMBL/GenBank/DDBJ whole genome shotgun (WGS) entry which is preliminary data.</text>
</comment>